<organism evidence="1 2">
    <name type="scientific">Aldrovandia affinis</name>
    <dbReference type="NCBI Taxonomy" id="143900"/>
    <lineage>
        <taxon>Eukaryota</taxon>
        <taxon>Metazoa</taxon>
        <taxon>Chordata</taxon>
        <taxon>Craniata</taxon>
        <taxon>Vertebrata</taxon>
        <taxon>Euteleostomi</taxon>
        <taxon>Actinopterygii</taxon>
        <taxon>Neopterygii</taxon>
        <taxon>Teleostei</taxon>
        <taxon>Notacanthiformes</taxon>
        <taxon>Halosauridae</taxon>
        <taxon>Aldrovandia</taxon>
    </lineage>
</organism>
<name>A0AAD7S3E9_9TELE</name>
<dbReference type="EMBL" id="JAINUG010000130">
    <property type="protein sequence ID" value="KAJ8394011.1"/>
    <property type="molecule type" value="Genomic_DNA"/>
</dbReference>
<comment type="caution">
    <text evidence="1">The sequence shown here is derived from an EMBL/GenBank/DDBJ whole genome shotgun (WGS) entry which is preliminary data.</text>
</comment>
<protein>
    <submittedName>
        <fullName evidence="1">Uncharacterized protein</fullName>
    </submittedName>
</protein>
<proteinExistence type="predicted"/>
<dbReference type="Proteomes" id="UP001221898">
    <property type="component" value="Unassembled WGS sequence"/>
</dbReference>
<keyword evidence="2" id="KW-1185">Reference proteome</keyword>
<sequence>MPSVSHKPFTLGSCSVMCHVTRDEKFHWLLESSSLPGGAVSVRAGDHRVKGALPWDGGGGPEPSAITADSVFMARLQRHPLPKQALPLITFMATAIDREERP</sequence>
<evidence type="ECO:0000313" key="2">
    <source>
        <dbReference type="Proteomes" id="UP001221898"/>
    </source>
</evidence>
<evidence type="ECO:0000313" key="1">
    <source>
        <dbReference type="EMBL" id="KAJ8394011.1"/>
    </source>
</evidence>
<reference evidence="1" key="1">
    <citation type="journal article" date="2023" name="Science">
        <title>Genome structures resolve the early diversification of teleost fishes.</title>
        <authorList>
            <person name="Parey E."/>
            <person name="Louis A."/>
            <person name="Montfort J."/>
            <person name="Bouchez O."/>
            <person name="Roques C."/>
            <person name="Iampietro C."/>
            <person name="Lluch J."/>
            <person name="Castinel A."/>
            <person name="Donnadieu C."/>
            <person name="Desvignes T."/>
            <person name="Floi Bucao C."/>
            <person name="Jouanno E."/>
            <person name="Wen M."/>
            <person name="Mejri S."/>
            <person name="Dirks R."/>
            <person name="Jansen H."/>
            <person name="Henkel C."/>
            <person name="Chen W.J."/>
            <person name="Zahm M."/>
            <person name="Cabau C."/>
            <person name="Klopp C."/>
            <person name="Thompson A.W."/>
            <person name="Robinson-Rechavi M."/>
            <person name="Braasch I."/>
            <person name="Lecointre G."/>
            <person name="Bobe J."/>
            <person name="Postlethwait J.H."/>
            <person name="Berthelot C."/>
            <person name="Roest Crollius H."/>
            <person name="Guiguen Y."/>
        </authorList>
    </citation>
    <scope>NUCLEOTIDE SEQUENCE</scope>
    <source>
        <strain evidence="1">NC1722</strain>
    </source>
</reference>
<dbReference type="AlphaFoldDB" id="A0AAD7S3E9"/>
<accession>A0AAD7S3E9</accession>
<gene>
    <name evidence="1" type="ORF">AAFF_G00053550</name>
</gene>